<dbReference type="AlphaFoldDB" id="A0A0K2VF50"/>
<organism evidence="1">
    <name type="scientific">Lepeophtheirus salmonis</name>
    <name type="common">Salmon louse</name>
    <name type="synonym">Caligus salmonis</name>
    <dbReference type="NCBI Taxonomy" id="72036"/>
    <lineage>
        <taxon>Eukaryota</taxon>
        <taxon>Metazoa</taxon>
        <taxon>Ecdysozoa</taxon>
        <taxon>Arthropoda</taxon>
        <taxon>Crustacea</taxon>
        <taxon>Multicrustacea</taxon>
        <taxon>Hexanauplia</taxon>
        <taxon>Copepoda</taxon>
        <taxon>Siphonostomatoida</taxon>
        <taxon>Caligidae</taxon>
        <taxon>Lepeophtheirus</taxon>
    </lineage>
</organism>
<evidence type="ECO:0000313" key="1">
    <source>
        <dbReference type="EMBL" id="CDW48526.1"/>
    </source>
</evidence>
<protein>
    <submittedName>
        <fullName evidence="1">Uncharacterized protein</fullName>
    </submittedName>
</protein>
<accession>A0A0K2VF50</accession>
<name>A0A0K2VF50_LEPSM</name>
<proteinExistence type="predicted"/>
<feature type="non-terminal residue" evidence="1">
    <location>
        <position position="1"/>
    </location>
</feature>
<dbReference type="EMBL" id="HACA01031165">
    <property type="protein sequence ID" value="CDW48526.1"/>
    <property type="molecule type" value="Transcribed_RNA"/>
</dbReference>
<reference evidence="1" key="1">
    <citation type="submission" date="2014-05" db="EMBL/GenBank/DDBJ databases">
        <authorList>
            <person name="Chronopoulou M."/>
        </authorList>
    </citation>
    <scope>NUCLEOTIDE SEQUENCE</scope>
    <source>
        <tissue evidence="1">Whole organism</tissue>
    </source>
</reference>
<sequence>QTSEFVNTNALYYSFQWSDLAQWITHSEVITLH</sequence>